<protein>
    <submittedName>
        <fullName evidence="1">Uncharacterized protein</fullName>
    </submittedName>
</protein>
<dbReference type="Proteomes" id="UP001157502">
    <property type="component" value="Chromosome 1"/>
</dbReference>
<dbReference type="EMBL" id="CM055728">
    <property type="protein sequence ID" value="KAJ8016178.1"/>
    <property type="molecule type" value="Genomic_DNA"/>
</dbReference>
<evidence type="ECO:0000313" key="2">
    <source>
        <dbReference type="Proteomes" id="UP001157502"/>
    </source>
</evidence>
<keyword evidence="2" id="KW-1185">Reference proteome</keyword>
<evidence type="ECO:0000313" key="1">
    <source>
        <dbReference type="EMBL" id="KAJ8016178.1"/>
    </source>
</evidence>
<organism evidence="1 2">
    <name type="scientific">Dallia pectoralis</name>
    <name type="common">Alaska blackfish</name>
    <dbReference type="NCBI Taxonomy" id="75939"/>
    <lineage>
        <taxon>Eukaryota</taxon>
        <taxon>Metazoa</taxon>
        <taxon>Chordata</taxon>
        <taxon>Craniata</taxon>
        <taxon>Vertebrata</taxon>
        <taxon>Euteleostomi</taxon>
        <taxon>Actinopterygii</taxon>
        <taxon>Neopterygii</taxon>
        <taxon>Teleostei</taxon>
        <taxon>Protacanthopterygii</taxon>
        <taxon>Esociformes</taxon>
        <taxon>Umbridae</taxon>
        <taxon>Dallia</taxon>
    </lineage>
</organism>
<accession>A0ACC2HL30</accession>
<name>A0ACC2HL30_DALPE</name>
<sequence length="78" mass="8586">MEKTCDSDSTYGPISAGLFDVRSTSLHPEAATLLPRYEPFIIVPLLLKITDNKADILTQTFTLGSSAQENGIWHPMGY</sequence>
<comment type="caution">
    <text evidence="1">The sequence shown here is derived from an EMBL/GenBank/DDBJ whole genome shotgun (WGS) entry which is preliminary data.</text>
</comment>
<gene>
    <name evidence="1" type="ORF">DPEC_G00004500</name>
</gene>
<reference evidence="1" key="1">
    <citation type="submission" date="2021-05" db="EMBL/GenBank/DDBJ databases">
        <authorList>
            <person name="Pan Q."/>
            <person name="Jouanno E."/>
            <person name="Zahm M."/>
            <person name="Klopp C."/>
            <person name="Cabau C."/>
            <person name="Louis A."/>
            <person name="Berthelot C."/>
            <person name="Parey E."/>
            <person name="Roest Crollius H."/>
            <person name="Montfort J."/>
            <person name="Robinson-Rechavi M."/>
            <person name="Bouchez O."/>
            <person name="Lampietro C."/>
            <person name="Lopez Roques C."/>
            <person name="Donnadieu C."/>
            <person name="Postlethwait J."/>
            <person name="Bobe J."/>
            <person name="Dillon D."/>
            <person name="Chandos A."/>
            <person name="von Hippel F."/>
            <person name="Guiguen Y."/>
        </authorList>
    </citation>
    <scope>NUCLEOTIDE SEQUENCE</scope>
    <source>
        <strain evidence="1">YG-Jan2019</strain>
    </source>
</reference>
<proteinExistence type="predicted"/>